<accession>A0AAD5R1R0</accession>
<evidence type="ECO:0000313" key="2">
    <source>
        <dbReference type="Proteomes" id="UP001196413"/>
    </source>
</evidence>
<name>A0AAD5R1R0_PARTN</name>
<gene>
    <name evidence="1" type="ORF">KIN20_028530</name>
</gene>
<organism evidence="1 2">
    <name type="scientific">Parelaphostrongylus tenuis</name>
    <name type="common">Meningeal worm</name>
    <dbReference type="NCBI Taxonomy" id="148309"/>
    <lineage>
        <taxon>Eukaryota</taxon>
        <taxon>Metazoa</taxon>
        <taxon>Ecdysozoa</taxon>
        <taxon>Nematoda</taxon>
        <taxon>Chromadorea</taxon>
        <taxon>Rhabditida</taxon>
        <taxon>Rhabditina</taxon>
        <taxon>Rhabditomorpha</taxon>
        <taxon>Strongyloidea</taxon>
        <taxon>Metastrongylidae</taxon>
        <taxon>Parelaphostrongylus</taxon>
    </lineage>
</organism>
<sequence length="54" mass="5870">MCGASDNELPTSAIQIIESYPTQNLKACTSIAKLRCSVHITGRADDRTRKGSME</sequence>
<comment type="caution">
    <text evidence="1">The sequence shown here is derived from an EMBL/GenBank/DDBJ whole genome shotgun (WGS) entry which is preliminary data.</text>
</comment>
<keyword evidence="2" id="KW-1185">Reference proteome</keyword>
<dbReference type="EMBL" id="JAHQIW010005955">
    <property type="protein sequence ID" value="KAJ1367589.1"/>
    <property type="molecule type" value="Genomic_DNA"/>
</dbReference>
<dbReference type="Proteomes" id="UP001196413">
    <property type="component" value="Unassembled WGS sequence"/>
</dbReference>
<protein>
    <submittedName>
        <fullName evidence="1">Uncharacterized protein</fullName>
    </submittedName>
</protein>
<evidence type="ECO:0000313" key="1">
    <source>
        <dbReference type="EMBL" id="KAJ1367589.1"/>
    </source>
</evidence>
<dbReference type="AlphaFoldDB" id="A0AAD5R1R0"/>
<proteinExistence type="predicted"/>
<reference evidence="1" key="1">
    <citation type="submission" date="2021-06" db="EMBL/GenBank/DDBJ databases">
        <title>Parelaphostrongylus tenuis whole genome reference sequence.</title>
        <authorList>
            <person name="Garwood T.J."/>
            <person name="Larsen P.A."/>
            <person name="Fountain-Jones N.M."/>
            <person name="Garbe J.R."/>
            <person name="Macchietto M.G."/>
            <person name="Kania S.A."/>
            <person name="Gerhold R.W."/>
            <person name="Richards J.E."/>
            <person name="Wolf T.M."/>
        </authorList>
    </citation>
    <scope>NUCLEOTIDE SEQUENCE</scope>
    <source>
        <strain evidence="1">MNPRO001-30</strain>
        <tissue evidence="1">Meninges</tissue>
    </source>
</reference>